<keyword evidence="3" id="KW-1185">Reference proteome</keyword>
<organism evidence="2 3">
    <name type="scientific">Flavobacterium kingsejongi</name>
    <dbReference type="NCBI Taxonomy" id="1678728"/>
    <lineage>
        <taxon>Bacteria</taxon>
        <taxon>Pseudomonadati</taxon>
        <taxon>Bacteroidota</taxon>
        <taxon>Flavobacteriia</taxon>
        <taxon>Flavobacteriales</taxon>
        <taxon>Flavobacteriaceae</taxon>
        <taxon>Flavobacterium</taxon>
    </lineage>
</organism>
<evidence type="ECO:0000256" key="1">
    <source>
        <dbReference type="SAM" id="SignalP"/>
    </source>
</evidence>
<evidence type="ECO:0008006" key="4">
    <source>
        <dbReference type="Google" id="ProtNLM"/>
    </source>
</evidence>
<keyword evidence="1" id="KW-0732">Signal</keyword>
<dbReference type="OrthoDB" id="1376569at2"/>
<proteinExistence type="predicted"/>
<evidence type="ECO:0000313" key="3">
    <source>
        <dbReference type="Proteomes" id="UP000244677"/>
    </source>
</evidence>
<dbReference type="EMBL" id="CP020919">
    <property type="protein sequence ID" value="AWG23772.1"/>
    <property type="molecule type" value="Genomic_DNA"/>
</dbReference>
<name>A0A2S1LJ23_9FLAO</name>
<dbReference type="Proteomes" id="UP000244677">
    <property type="component" value="Chromosome"/>
</dbReference>
<dbReference type="AlphaFoldDB" id="A0A2S1LJ23"/>
<accession>A0A2S1LJ23</accession>
<gene>
    <name evidence="2" type="ORF">FK004_00285</name>
</gene>
<evidence type="ECO:0000313" key="2">
    <source>
        <dbReference type="EMBL" id="AWG23772.1"/>
    </source>
</evidence>
<dbReference type="RefSeq" id="WP_108735447.1">
    <property type="nucleotide sequence ID" value="NZ_CP020919.1"/>
</dbReference>
<dbReference type="KEGG" id="fki:FK004_00285"/>
<sequence length="111" mass="12557">MKKTFAILAFLFAITISATAQDTKPNAATSTKNDLIELNSYLHLDENTQKTVTNTIYRKNKILAESKITESDKNTIITETQAALAKQLSPEELQKLKSNPELYRRLTQEIK</sequence>
<reference evidence="2 3" key="1">
    <citation type="submission" date="2017-04" db="EMBL/GenBank/DDBJ databases">
        <title>Complete genome sequence of Flavobacterium kingsejong AJ004.</title>
        <authorList>
            <person name="Lee P.C."/>
        </authorList>
    </citation>
    <scope>NUCLEOTIDE SEQUENCE [LARGE SCALE GENOMIC DNA]</scope>
    <source>
        <strain evidence="2 3">AJ004</strain>
    </source>
</reference>
<feature type="signal peptide" evidence="1">
    <location>
        <begin position="1"/>
        <end position="20"/>
    </location>
</feature>
<protein>
    <recommendedName>
        <fullName evidence="4">DUF4168 domain-containing protein</fullName>
    </recommendedName>
</protein>
<feature type="chain" id="PRO_5015776007" description="DUF4168 domain-containing protein" evidence="1">
    <location>
        <begin position="21"/>
        <end position="111"/>
    </location>
</feature>